<dbReference type="STRING" id="1921764.BSR28_03280"/>
<dbReference type="InterPro" id="IPR029063">
    <property type="entry name" value="SAM-dependent_MTases_sf"/>
</dbReference>
<dbReference type="InterPro" id="IPR013216">
    <property type="entry name" value="Methyltransf_11"/>
</dbReference>
<dbReference type="CDD" id="cd02440">
    <property type="entry name" value="AdoMet_MTases"/>
    <property type="match status" value="1"/>
</dbReference>
<protein>
    <recommendedName>
        <fullName evidence="2">Methyltransferase type 11 domain-containing protein</fullName>
    </recommendedName>
</protein>
<dbReference type="EMBL" id="MQSV01000002">
    <property type="protein sequence ID" value="OKL48958.1"/>
    <property type="molecule type" value="Genomic_DNA"/>
</dbReference>
<organism evidence="3 4">
    <name type="scientific">Boudabousia liubingyangii</name>
    <dbReference type="NCBI Taxonomy" id="1921764"/>
    <lineage>
        <taxon>Bacteria</taxon>
        <taxon>Bacillati</taxon>
        <taxon>Actinomycetota</taxon>
        <taxon>Actinomycetes</taxon>
        <taxon>Actinomycetales</taxon>
        <taxon>Actinomycetaceae</taxon>
        <taxon>Boudabousia</taxon>
    </lineage>
</organism>
<name>A0A1Q5PN24_9ACTO</name>
<dbReference type="PANTHER" id="PTHR43317">
    <property type="entry name" value="THERMOSPERMINE SYNTHASE ACAULIS5"/>
    <property type="match status" value="1"/>
</dbReference>
<dbReference type="RefSeq" id="WP_073708946.1">
    <property type="nucleotide sequence ID" value="NZ_MQSV01000002.1"/>
</dbReference>
<evidence type="ECO:0000256" key="1">
    <source>
        <dbReference type="ARBA" id="ARBA00023115"/>
    </source>
</evidence>
<dbReference type="Proteomes" id="UP000186785">
    <property type="component" value="Unassembled WGS sequence"/>
</dbReference>
<dbReference type="PANTHER" id="PTHR43317:SF1">
    <property type="entry name" value="THERMOSPERMINE SYNTHASE ACAULIS5"/>
    <property type="match status" value="1"/>
</dbReference>
<reference evidence="3 4" key="1">
    <citation type="submission" date="2016-11" db="EMBL/GenBank/DDBJ databases">
        <title>Actinomyces gypaetusis sp. nov. isolated from the vulture Gypaetus barbatus in Qinghai Tibet Plateau China.</title>
        <authorList>
            <person name="Meng X."/>
        </authorList>
    </citation>
    <scope>NUCLEOTIDE SEQUENCE [LARGE SCALE GENOMIC DNA]</scope>
    <source>
        <strain evidence="3 4">VUL4_2</strain>
    </source>
</reference>
<evidence type="ECO:0000313" key="4">
    <source>
        <dbReference type="Proteomes" id="UP000186785"/>
    </source>
</evidence>
<feature type="domain" description="Methyltransferase type 11" evidence="2">
    <location>
        <begin position="78"/>
        <end position="181"/>
    </location>
</feature>
<dbReference type="AlphaFoldDB" id="A0A1Q5PN24"/>
<gene>
    <name evidence="3" type="ORF">BSR29_03710</name>
</gene>
<dbReference type="GO" id="GO:0006596">
    <property type="term" value="P:polyamine biosynthetic process"/>
    <property type="evidence" value="ECO:0007669"/>
    <property type="project" value="UniProtKB-KW"/>
</dbReference>
<keyword evidence="1" id="KW-0620">Polyamine biosynthesis</keyword>
<evidence type="ECO:0000313" key="3">
    <source>
        <dbReference type="EMBL" id="OKL48958.1"/>
    </source>
</evidence>
<evidence type="ECO:0000259" key="2">
    <source>
        <dbReference type="Pfam" id="PF08241"/>
    </source>
</evidence>
<dbReference type="GO" id="GO:0008757">
    <property type="term" value="F:S-adenosylmethionine-dependent methyltransferase activity"/>
    <property type="evidence" value="ECO:0007669"/>
    <property type="project" value="InterPro"/>
</dbReference>
<keyword evidence="4" id="KW-1185">Reference proteome</keyword>
<dbReference type="NCBIfam" id="NF037959">
    <property type="entry name" value="MFS_SpdSyn"/>
    <property type="match status" value="1"/>
</dbReference>
<dbReference type="SUPFAM" id="SSF53335">
    <property type="entry name" value="S-adenosyl-L-methionine-dependent methyltransferases"/>
    <property type="match status" value="1"/>
</dbReference>
<dbReference type="OrthoDB" id="8221452at2"/>
<sequence>MSAKQGINLSELPVGPQPISTGTAELKAIDGGLLLLVNGVESSCYDLSDPAYLDFEYLQQMSVVAEACFPLPQPLNALHLGGGACSLARAWAAKRPGGRGRVVELDEKLAEFVRTWFDLPRSPELSIRVGDAAEVAATFRDETFDVVVRDVFAGAHTPEHIWNTEATAHYARILKPGGLFLANVEAAPGSISVAQEWQVIREHFPEVIAIAAPTVARGDRRGNVVVAASDKPLPVSQIEVDLRRLPLPVSLVGAKIKRRWEQWRG</sequence>
<comment type="caution">
    <text evidence="3">The sequence shown here is derived from an EMBL/GenBank/DDBJ whole genome shotgun (WGS) entry which is preliminary data.</text>
</comment>
<accession>A0A1Q5PN24</accession>
<dbReference type="Pfam" id="PF08241">
    <property type="entry name" value="Methyltransf_11"/>
    <property type="match status" value="1"/>
</dbReference>
<dbReference type="Gene3D" id="3.40.50.150">
    <property type="entry name" value="Vaccinia Virus protein VP39"/>
    <property type="match status" value="1"/>
</dbReference>
<proteinExistence type="predicted"/>